<dbReference type="EMBL" id="AAGW02032333">
    <property type="status" value="NOT_ANNOTATED_CDS"/>
    <property type="molecule type" value="Genomic_DNA"/>
</dbReference>
<keyword evidence="11" id="KW-0479">Metal-binding</keyword>
<evidence type="ECO:0000256" key="30">
    <source>
        <dbReference type="ARBA" id="ARBA00050108"/>
    </source>
</evidence>
<dbReference type="GO" id="GO:0008270">
    <property type="term" value="F:zinc ion binding"/>
    <property type="evidence" value="ECO:0007669"/>
    <property type="project" value="UniProtKB-KW"/>
</dbReference>
<dbReference type="GO" id="GO:0000785">
    <property type="term" value="C:chromatin"/>
    <property type="evidence" value="ECO:0007669"/>
    <property type="project" value="TreeGrafter"/>
</dbReference>
<evidence type="ECO:0000259" key="36">
    <source>
        <dbReference type="PROSITE" id="PS50800"/>
    </source>
</evidence>
<dbReference type="FunCoup" id="A0A5F9C5M7">
    <property type="interactions" value="2231"/>
</dbReference>
<evidence type="ECO:0000256" key="31">
    <source>
        <dbReference type="ARBA" id="ARBA00056957"/>
    </source>
</evidence>
<keyword evidence="12 35" id="KW-0863">Zinc-finger</keyword>
<dbReference type="Gene3D" id="3.30.40.10">
    <property type="entry name" value="Zinc/RING finger domain, C3HC4 (zinc finger)"/>
    <property type="match status" value="1"/>
</dbReference>
<evidence type="ECO:0000256" key="15">
    <source>
        <dbReference type="ARBA" id="ARBA00022843"/>
    </source>
</evidence>
<keyword evidence="40" id="KW-1185">Reference proteome</keyword>
<dbReference type="GO" id="GO:0016607">
    <property type="term" value="C:nuclear speck"/>
    <property type="evidence" value="ECO:0007669"/>
    <property type="project" value="UniProtKB-SubCell"/>
</dbReference>
<keyword evidence="19" id="KW-0333">Golgi apparatus</keyword>
<reference evidence="39" key="2">
    <citation type="submission" date="2025-08" db="UniProtKB">
        <authorList>
            <consortium name="Ensembl"/>
        </authorList>
    </citation>
    <scope>IDENTIFICATION</scope>
    <source>
        <strain evidence="39">Thorbecke</strain>
    </source>
</reference>
<dbReference type="FunFam" id="3.90.1480.20:FF:000004">
    <property type="entry name" value="alpha-2,8-sialyltransferase 8E isoform X1"/>
    <property type="match status" value="1"/>
</dbReference>
<dbReference type="Bgee" id="ENSOCUG00000006900">
    <property type="expression patterns" value="Expressed in testis and 17 other cell types or tissues"/>
</dbReference>
<dbReference type="InterPro" id="IPR004181">
    <property type="entry name" value="Znf_MIZ"/>
</dbReference>
<feature type="domain" description="PINIT" evidence="38">
    <location>
        <begin position="125"/>
        <end position="290"/>
    </location>
</feature>
<dbReference type="InterPro" id="IPR038578">
    <property type="entry name" value="GT29-like_sf"/>
</dbReference>
<dbReference type="Proteomes" id="UP000001811">
    <property type="component" value="Chromosome 9"/>
</dbReference>
<comment type="pathway">
    <text evidence="3">Protein modification; protein sumoylation.</text>
</comment>
<dbReference type="GO" id="GO:0031625">
    <property type="term" value="F:ubiquitin protein ligase binding"/>
    <property type="evidence" value="ECO:0007669"/>
    <property type="project" value="Ensembl"/>
</dbReference>
<evidence type="ECO:0000256" key="1">
    <source>
        <dbReference type="ARBA" id="ARBA00004323"/>
    </source>
</evidence>
<comment type="catalytic activity">
    <reaction evidence="30">
        <text>a ganglioside GQ1c (d18:1(4E)) + CMP-N-acetyl-beta-neuraminate = a ganglioside GP1c (d18:1(4E)) + CMP + H(+)</text>
        <dbReference type="Rhea" id="RHEA:47592"/>
        <dbReference type="ChEBI" id="CHEBI:15378"/>
        <dbReference type="ChEBI" id="CHEBI:57812"/>
        <dbReference type="ChEBI" id="CHEBI:60377"/>
        <dbReference type="ChEBI" id="CHEBI:87791"/>
        <dbReference type="ChEBI" id="CHEBI:87792"/>
    </reaction>
    <physiologicalReaction direction="left-to-right" evidence="30">
        <dbReference type="Rhea" id="RHEA:47593"/>
    </physiologicalReaction>
</comment>
<evidence type="ECO:0000256" key="10">
    <source>
        <dbReference type="ARBA" id="ARBA00022692"/>
    </source>
</evidence>
<dbReference type="GO" id="GO:0061665">
    <property type="term" value="F:SUMO ligase activity"/>
    <property type="evidence" value="ECO:0007669"/>
    <property type="project" value="Ensembl"/>
</dbReference>
<reference evidence="39" key="3">
    <citation type="submission" date="2025-09" db="UniProtKB">
        <authorList>
            <consortium name="Ensembl"/>
        </authorList>
    </citation>
    <scope>IDENTIFICATION</scope>
    <source>
        <strain evidence="39">Thorbecke</strain>
    </source>
</reference>
<comment type="catalytic activity">
    <reaction evidence="28">
        <text>a ganglioside GT1b (d18:1(4E)) + CMP-N-acetyl-beta-neuraminate = a ganglioside GQ1b (d18:1(4E)) + CMP + H(+)</text>
        <dbReference type="Rhea" id="RHEA:41772"/>
        <dbReference type="ChEBI" id="CHEBI:15378"/>
        <dbReference type="ChEBI" id="CHEBI:57812"/>
        <dbReference type="ChEBI" id="CHEBI:60377"/>
        <dbReference type="ChEBI" id="CHEBI:78452"/>
        <dbReference type="ChEBI" id="CHEBI:78455"/>
    </reaction>
    <physiologicalReaction direction="left-to-right" evidence="28">
        <dbReference type="Rhea" id="RHEA:41773"/>
    </physiologicalReaction>
</comment>
<dbReference type="Pfam" id="PF14324">
    <property type="entry name" value="PINIT"/>
    <property type="match status" value="1"/>
</dbReference>
<dbReference type="GO" id="GO:0060766">
    <property type="term" value="P:negative regulation of androgen receptor signaling pathway"/>
    <property type="evidence" value="ECO:0007669"/>
    <property type="project" value="Ensembl"/>
</dbReference>
<evidence type="ECO:0000259" key="38">
    <source>
        <dbReference type="PROSITE" id="PS51466"/>
    </source>
</evidence>
<evidence type="ECO:0000256" key="32">
    <source>
        <dbReference type="ARBA" id="ARBA00070573"/>
    </source>
</evidence>
<evidence type="ECO:0000256" key="19">
    <source>
        <dbReference type="ARBA" id="ARBA00023034"/>
    </source>
</evidence>
<keyword evidence="20" id="KW-0443">Lipid metabolism</keyword>
<evidence type="ECO:0000256" key="24">
    <source>
        <dbReference type="ARBA" id="ARBA00023180"/>
    </source>
</evidence>
<evidence type="ECO:0000259" key="37">
    <source>
        <dbReference type="PROSITE" id="PS51044"/>
    </source>
</evidence>
<keyword evidence="16" id="KW-0735">Signal-anchor</keyword>
<dbReference type="AlphaFoldDB" id="A0A5F9C5M7"/>
<dbReference type="UniPathway" id="UPA00886"/>
<dbReference type="InterPro" id="IPR038654">
    <property type="entry name" value="PINIT_sf"/>
</dbReference>
<dbReference type="GO" id="GO:0016925">
    <property type="term" value="P:protein sumoylation"/>
    <property type="evidence" value="ECO:0007669"/>
    <property type="project" value="UniProtKB-UniPathway"/>
</dbReference>
<keyword evidence="24" id="KW-0325">Glycoprotein</keyword>
<evidence type="ECO:0000256" key="23">
    <source>
        <dbReference type="ARBA" id="ARBA00023163"/>
    </source>
</evidence>
<dbReference type="SUPFAM" id="SSF68906">
    <property type="entry name" value="SAP domain"/>
    <property type="match status" value="1"/>
</dbReference>
<evidence type="ECO:0000313" key="39">
    <source>
        <dbReference type="Ensembl" id="ENSOCUP00000029137.1"/>
    </source>
</evidence>
<evidence type="ECO:0000256" key="29">
    <source>
        <dbReference type="ARBA" id="ARBA00043833"/>
    </source>
</evidence>
<comment type="catalytic activity">
    <reaction evidence="27">
        <text>a ganglioside GD1a (d18:1(4E)) + CMP-N-acetyl-beta-neuraminate = a ganglioside GT1a (d18:1(4E)) + CMP + H(+)</text>
        <dbReference type="Rhea" id="RHEA:41768"/>
        <dbReference type="ChEBI" id="CHEBI:15378"/>
        <dbReference type="ChEBI" id="CHEBI:57812"/>
        <dbReference type="ChEBI" id="CHEBI:60377"/>
        <dbReference type="ChEBI" id="CHEBI:78445"/>
        <dbReference type="ChEBI" id="CHEBI:78447"/>
    </reaction>
    <physiologicalReaction direction="left-to-right" evidence="27">
        <dbReference type="Rhea" id="RHEA:41769"/>
    </physiologicalReaction>
</comment>
<dbReference type="FunFam" id="1.10.720.30:FF:000001">
    <property type="entry name" value="E3 SUMO-protein ligase PIAS2 isoform 1"/>
    <property type="match status" value="1"/>
</dbReference>
<evidence type="ECO:0000256" key="7">
    <source>
        <dbReference type="ARBA" id="ARBA00022499"/>
    </source>
</evidence>
<dbReference type="STRING" id="9986.ENSOCUP00000029137"/>
<dbReference type="Gene3D" id="3.90.1480.20">
    <property type="entry name" value="Glycosyl transferase family 29"/>
    <property type="match status" value="1"/>
</dbReference>
<accession>A0A5F9C5M7</accession>
<evidence type="ECO:0000256" key="13">
    <source>
        <dbReference type="ARBA" id="ARBA00022786"/>
    </source>
</evidence>
<evidence type="ECO:0000256" key="14">
    <source>
        <dbReference type="ARBA" id="ARBA00022833"/>
    </source>
</evidence>
<protein>
    <recommendedName>
        <fullName evidence="32">Alpha-2,8-sialyltransferase 8E</fullName>
    </recommendedName>
    <alternativeName>
        <fullName evidence="33">Sialyltransferase 8E</fullName>
    </alternativeName>
    <alternativeName>
        <fullName evidence="34">Sialyltransferase St8Sia V</fullName>
    </alternativeName>
</protein>
<comment type="pathway">
    <text evidence="4">Protein modification; protein glycosylation.</text>
</comment>
<evidence type="ECO:0000256" key="27">
    <source>
        <dbReference type="ARBA" id="ARBA00043743"/>
    </source>
</evidence>
<dbReference type="GO" id="GO:0003677">
    <property type="term" value="F:DNA binding"/>
    <property type="evidence" value="ECO:0007669"/>
    <property type="project" value="Ensembl"/>
</dbReference>
<evidence type="ECO:0000256" key="16">
    <source>
        <dbReference type="ARBA" id="ARBA00022968"/>
    </source>
</evidence>
<dbReference type="FunFam" id="3.30.40.10:FF:000003">
    <property type="entry name" value="E3 SUMO-protein ligase PIAS2 isoform X1"/>
    <property type="match status" value="1"/>
</dbReference>
<dbReference type="PROSITE" id="PS51466">
    <property type="entry name" value="PINIT"/>
    <property type="match status" value="1"/>
</dbReference>
<dbReference type="Pfam" id="PF02037">
    <property type="entry name" value="SAP"/>
    <property type="match status" value="1"/>
</dbReference>
<feature type="domain" description="SP-RING-type" evidence="37">
    <location>
        <begin position="322"/>
        <end position="403"/>
    </location>
</feature>
<evidence type="ECO:0000256" key="11">
    <source>
        <dbReference type="ARBA" id="ARBA00022723"/>
    </source>
</evidence>
<dbReference type="GO" id="GO:0003712">
    <property type="term" value="F:transcription coregulator activity"/>
    <property type="evidence" value="ECO:0007669"/>
    <property type="project" value="TreeGrafter"/>
</dbReference>
<keyword evidence="25" id="KW-0539">Nucleus</keyword>
<dbReference type="PANTHER" id="PTHR10782">
    <property type="entry name" value="ZINC FINGER MIZ DOMAIN-CONTAINING PROTEIN"/>
    <property type="match status" value="1"/>
</dbReference>
<keyword evidence="10" id="KW-0812">Transmembrane</keyword>
<evidence type="ECO:0000256" key="28">
    <source>
        <dbReference type="ARBA" id="ARBA00043792"/>
    </source>
</evidence>
<proteinExistence type="inferred from homology"/>
<comment type="similarity">
    <text evidence="5">Belongs to the PIAS family.</text>
</comment>
<dbReference type="CDD" id="cd16819">
    <property type="entry name" value="SP-RING_PIAS2"/>
    <property type="match status" value="1"/>
</dbReference>
<keyword evidence="23" id="KW-0804">Transcription</keyword>
<evidence type="ECO:0000256" key="4">
    <source>
        <dbReference type="ARBA" id="ARBA00004922"/>
    </source>
</evidence>
<dbReference type="InterPro" id="IPR036361">
    <property type="entry name" value="SAP_dom_sf"/>
</dbReference>
<keyword evidence="8" id="KW-0328">Glycosyltransferase</keyword>
<keyword evidence="21" id="KW-0472">Membrane</keyword>
<evidence type="ECO:0000256" key="26">
    <source>
        <dbReference type="ARBA" id="ARBA00043723"/>
    </source>
</evidence>
<dbReference type="SMART" id="SM00513">
    <property type="entry name" value="SAP"/>
    <property type="match status" value="1"/>
</dbReference>
<evidence type="ECO:0000256" key="6">
    <source>
        <dbReference type="ARBA" id="ARBA00006003"/>
    </source>
</evidence>
<evidence type="ECO:0000256" key="21">
    <source>
        <dbReference type="ARBA" id="ARBA00023136"/>
    </source>
</evidence>
<dbReference type="SMR" id="A0A5F9C5M7"/>
<evidence type="ECO:0000256" key="34">
    <source>
        <dbReference type="ARBA" id="ARBA00083168"/>
    </source>
</evidence>
<evidence type="ECO:0000256" key="3">
    <source>
        <dbReference type="ARBA" id="ARBA00004718"/>
    </source>
</evidence>
<dbReference type="GO" id="GO:0016605">
    <property type="term" value="C:PML body"/>
    <property type="evidence" value="ECO:0007669"/>
    <property type="project" value="Ensembl"/>
</dbReference>
<dbReference type="GO" id="GO:0006357">
    <property type="term" value="P:regulation of transcription by RNA polymerase II"/>
    <property type="evidence" value="ECO:0007669"/>
    <property type="project" value="Ensembl"/>
</dbReference>
<evidence type="ECO:0000256" key="9">
    <source>
        <dbReference type="ARBA" id="ARBA00022679"/>
    </source>
</evidence>
<dbReference type="PROSITE" id="PS50800">
    <property type="entry name" value="SAP"/>
    <property type="match status" value="1"/>
</dbReference>
<keyword evidence="22" id="KW-1015">Disulfide bond</keyword>
<dbReference type="EMBL" id="AAGW02032330">
    <property type="status" value="NOT_ANNOTATED_CDS"/>
    <property type="molecule type" value="Genomic_DNA"/>
</dbReference>
<evidence type="ECO:0000256" key="17">
    <source>
        <dbReference type="ARBA" id="ARBA00022989"/>
    </source>
</evidence>
<dbReference type="GO" id="GO:0006351">
    <property type="term" value="P:DNA-templated transcription"/>
    <property type="evidence" value="ECO:0007669"/>
    <property type="project" value="Ensembl"/>
</dbReference>
<reference evidence="39 40" key="1">
    <citation type="journal article" date="2011" name="Nature">
        <title>A high-resolution map of human evolutionary constraint using 29 mammals.</title>
        <authorList>
            <person name="Lindblad-Toh K."/>
            <person name="Garber M."/>
            <person name="Zuk O."/>
            <person name="Lin M.F."/>
            <person name="Parker B.J."/>
            <person name="Washietl S."/>
            <person name="Kheradpour P."/>
            <person name="Ernst J."/>
            <person name="Jordan G."/>
            <person name="Mauceli E."/>
            <person name="Ward L.D."/>
            <person name="Lowe C.B."/>
            <person name="Holloway A.K."/>
            <person name="Clamp M."/>
            <person name="Gnerre S."/>
            <person name="Alfoldi J."/>
            <person name="Beal K."/>
            <person name="Chang J."/>
            <person name="Clawson H."/>
            <person name="Cuff J."/>
            <person name="Di Palma F."/>
            <person name="Fitzgerald S."/>
            <person name="Flicek P."/>
            <person name="Guttman M."/>
            <person name="Hubisz M.J."/>
            <person name="Jaffe D.B."/>
            <person name="Jungreis I."/>
            <person name="Kent W.J."/>
            <person name="Kostka D."/>
            <person name="Lara M."/>
            <person name="Martins A.L."/>
            <person name="Massingham T."/>
            <person name="Moltke I."/>
            <person name="Raney B.J."/>
            <person name="Rasmussen M.D."/>
            <person name="Robinson J."/>
            <person name="Stark A."/>
            <person name="Vilella A.J."/>
            <person name="Wen J."/>
            <person name="Xie X."/>
            <person name="Zody M.C."/>
            <person name="Baldwin J."/>
            <person name="Bloom T."/>
            <person name="Chin C.W."/>
            <person name="Heiman D."/>
            <person name="Nicol R."/>
            <person name="Nusbaum C."/>
            <person name="Young S."/>
            <person name="Wilkinson J."/>
            <person name="Worley K.C."/>
            <person name="Kovar C.L."/>
            <person name="Muzny D.M."/>
            <person name="Gibbs R.A."/>
            <person name="Cree A."/>
            <person name="Dihn H.H."/>
            <person name="Fowler G."/>
            <person name="Jhangiani S."/>
            <person name="Joshi V."/>
            <person name="Lee S."/>
            <person name="Lewis L.R."/>
            <person name="Nazareth L.V."/>
            <person name="Okwuonu G."/>
            <person name="Santibanez J."/>
            <person name="Warren W.C."/>
            <person name="Mardis E.R."/>
            <person name="Weinstock G.M."/>
            <person name="Wilson R.K."/>
            <person name="Delehaunty K."/>
            <person name="Dooling D."/>
            <person name="Fronik C."/>
            <person name="Fulton L."/>
            <person name="Fulton B."/>
            <person name="Graves T."/>
            <person name="Minx P."/>
            <person name="Sodergren E."/>
            <person name="Birney E."/>
            <person name="Margulies E.H."/>
            <person name="Herrero J."/>
            <person name="Green E.D."/>
            <person name="Haussler D."/>
            <person name="Siepel A."/>
            <person name="Goldman N."/>
            <person name="Pollard K.S."/>
            <person name="Pedersen J.S."/>
            <person name="Lander E.S."/>
            <person name="Kellis M."/>
        </authorList>
    </citation>
    <scope>NUCLEOTIDE SEQUENCE [LARGE SCALE GENOMIC DNA]</scope>
    <source>
        <strain evidence="39 40">Thorbecke inbred</strain>
    </source>
</reference>
<evidence type="ECO:0000256" key="2">
    <source>
        <dbReference type="ARBA" id="ARBA00004324"/>
    </source>
</evidence>
<comment type="catalytic activity">
    <reaction evidence="29">
        <text>a ganglioside GD3 (d18:1(4E)) + CMP-N-acetyl-beta-neuraminate = a ganglioside GT3 (d18:1(4E)) + CMP + H(+)</text>
        <dbReference type="Rhea" id="RHEA:41764"/>
        <dbReference type="ChEBI" id="CHEBI:15378"/>
        <dbReference type="ChEBI" id="CHEBI:57812"/>
        <dbReference type="ChEBI" id="CHEBI:60377"/>
        <dbReference type="ChEBI" id="CHEBI:78436"/>
        <dbReference type="ChEBI" id="CHEBI:78438"/>
    </reaction>
    <physiologicalReaction direction="left-to-right" evidence="29">
        <dbReference type="Rhea" id="RHEA:41765"/>
    </physiologicalReaction>
</comment>
<evidence type="ECO:0000256" key="20">
    <source>
        <dbReference type="ARBA" id="ARBA00023098"/>
    </source>
</evidence>
<sequence length="911" mass="102672">MVSSFRVSELQVLLGFAGRNKSGRKHDLLMRALHLLKSGCSPAVQIKIRELYRRRYPRTLEGLSDLSAIKSSVFNLDGGSSPAEPDLAAAGIHALPSTSVTSHSPSSPVGSVLLPDTKPAFEMQQPSPPIPPVHPDVQLKNLPFYDVLDVLIKPTSLVQSSIQRFQEKFFIFALTPQQVREICISRDFLPGGRRDYTVQVQLRLCLAETSCPQEDNYPNSLCIKVNGKLFPLPGIAPPPKNGIEQKRPGRPLNITSLVRLSSAVPNQISISWASEIGKNYSMSVYLVRQLTSAMLLQRLKMKGIRNPDHSRALIKEKLTADPDSEIATTSLRVSLMCPLGKMRLTIPCRAVTCTHLQCFDAALYLQMNEKKPTWICPVCDKKAAYESLILDGLFMEILNDCSDVDEIKFQEDGSWCPMRPKKEAMKVSSQPCTKIESLGVLSKPCAVTVASEASKKKVDVIDLTIESSSDEEEDPPAKRKCIFMSETQSSPTKGVLMYQPPGRVPSVTSVDPAAIPPSLTDYSVPFHHTPISSMSSDLPGLDFLSLIPVDPQAPFWPELPQKTVRSTEPKAVHPKLEKWYFEFYEGPFEYNSTRCLELRHEILEVKVLSMVKQSELFDRWKSLQMCKWAMNISEANQFKSTLSRCCNAPAFLFTTQKNTPLGTKLKYEVDTSGIYHINQEIFRMFPKDMPYNRSQFKKCAVVGNGGILKNSRCGREINSADFVFRCNLPPISEKYTMDVGVKTDVVTVNPSIITERFHKLEKWRRPFYRVLQVYENASVLLPAFYNTRNTDVSIRVKYVLDDFESPQAVYYFHPQYLLNVSRYWLSLGVRAKRISTGLILVTAALELCEEVHLFGFWAFPMNPSGLYITHHYYDNVKPRPGFHAMPSEIFNFLHLHSRGILRVHTGTCSCC</sequence>
<keyword evidence="15" id="KW-0832">Ubl conjugation</keyword>
<evidence type="ECO:0000256" key="25">
    <source>
        <dbReference type="ARBA" id="ARBA00023242"/>
    </source>
</evidence>
<evidence type="ECO:0000256" key="22">
    <source>
        <dbReference type="ARBA" id="ARBA00023157"/>
    </source>
</evidence>
<name>A0A5F9C5M7_RABIT</name>
<gene>
    <name evidence="39" type="primary">PIAS2</name>
</gene>
<evidence type="ECO:0000313" key="40">
    <source>
        <dbReference type="Proteomes" id="UP000001811"/>
    </source>
</evidence>
<dbReference type="GO" id="GO:0000139">
    <property type="term" value="C:Golgi membrane"/>
    <property type="evidence" value="ECO:0007669"/>
    <property type="project" value="UniProtKB-SubCell"/>
</dbReference>
<dbReference type="Ensembl" id="ENSOCUT00000040380.1">
    <property type="protein sequence ID" value="ENSOCUP00000029137.1"/>
    <property type="gene ID" value="ENSOCUG00000006900.4"/>
</dbReference>
<dbReference type="EMBL" id="AAGW02032328">
    <property type="status" value="NOT_ANNOTATED_CDS"/>
    <property type="molecule type" value="Genomic_DNA"/>
</dbReference>
<dbReference type="InterPro" id="IPR013083">
    <property type="entry name" value="Znf_RING/FYVE/PHD"/>
</dbReference>
<dbReference type="GO" id="GO:0008373">
    <property type="term" value="F:sialyltransferase activity"/>
    <property type="evidence" value="ECO:0007669"/>
    <property type="project" value="InterPro"/>
</dbReference>
<evidence type="ECO:0000256" key="5">
    <source>
        <dbReference type="ARBA" id="ARBA00005383"/>
    </source>
</evidence>
<dbReference type="Pfam" id="PF02891">
    <property type="entry name" value="zf-MIZ"/>
    <property type="match status" value="1"/>
</dbReference>
<keyword evidence="14" id="KW-0862">Zinc</keyword>
<comment type="similarity">
    <text evidence="6">Belongs to the glycosyltransferase 29 family.</text>
</comment>
<dbReference type="InterPro" id="IPR001675">
    <property type="entry name" value="Glyco_trans_29"/>
</dbReference>
<keyword evidence="18" id="KW-0805">Transcription regulation</keyword>
<evidence type="ECO:0000256" key="12">
    <source>
        <dbReference type="ARBA" id="ARBA00022771"/>
    </source>
</evidence>
<comment type="catalytic activity">
    <reaction evidence="26">
        <text>a ganglioside GM1b (d18:1(4E)) + CMP-N-acetyl-beta-neuraminate = a ganglioside GD1c (d18:1(4E)) + CMP + H(+)</text>
        <dbReference type="Rhea" id="RHEA:47576"/>
        <dbReference type="ChEBI" id="CHEBI:15378"/>
        <dbReference type="ChEBI" id="CHEBI:57812"/>
        <dbReference type="ChEBI" id="CHEBI:60377"/>
        <dbReference type="ChEBI" id="CHEBI:78568"/>
        <dbReference type="ChEBI" id="CHEBI:87787"/>
    </reaction>
    <physiologicalReaction direction="left-to-right" evidence="26">
        <dbReference type="Rhea" id="RHEA:47577"/>
    </physiologicalReaction>
</comment>
<dbReference type="Gene3D" id="2.60.120.780">
    <property type="entry name" value="PINIT domain"/>
    <property type="match status" value="1"/>
</dbReference>
<dbReference type="EMBL" id="AAGW02032329">
    <property type="status" value="NOT_ANNOTATED_CDS"/>
    <property type="molecule type" value="Genomic_DNA"/>
</dbReference>
<dbReference type="InParanoid" id="A0A5F9C5M7"/>
<dbReference type="PROSITE" id="PS51044">
    <property type="entry name" value="ZF_SP_RING"/>
    <property type="match status" value="1"/>
</dbReference>
<dbReference type="InterPro" id="IPR023321">
    <property type="entry name" value="PINIT"/>
</dbReference>
<feature type="domain" description="SAP" evidence="36">
    <location>
        <begin position="2"/>
        <end position="36"/>
    </location>
</feature>
<dbReference type="PANTHER" id="PTHR10782:SF12">
    <property type="entry name" value="E3 SUMO-PROTEIN LIGASE PIAS2"/>
    <property type="match status" value="1"/>
</dbReference>
<dbReference type="GO" id="GO:0006629">
    <property type="term" value="P:lipid metabolic process"/>
    <property type="evidence" value="ECO:0007669"/>
    <property type="project" value="UniProtKB-KW"/>
</dbReference>
<evidence type="ECO:0000256" key="18">
    <source>
        <dbReference type="ARBA" id="ARBA00023015"/>
    </source>
</evidence>
<dbReference type="EMBL" id="AAGW02032332">
    <property type="status" value="NOT_ANNOTATED_CDS"/>
    <property type="molecule type" value="Genomic_DNA"/>
</dbReference>
<evidence type="ECO:0000256" key="33">
    <source>
        <dbReference type="ARBA" id="ARBA00082846"/>
    </source>
</evidence>
<dbReference type="EMBL" id="AAGW02032331">
    <property type="status" value="NOT_ANNOTATED_CDS"/>
    <property type="molecule type" value="Genomic_DNA"/>
</dbReference>
<organism evidence="39 40">
    <name type="scientific">Oryctolagus cuniculus</name>
    <name type="common">Rabbit</name>
    <dbReference type="NCBI Taxonomy" id="9986"/>
    <lineage>
        <taxon>Eukaryota</taxon>
        <taxon>Metazoa</taxon>
        <taxon>Chordata</taxon>
        <taxon>Craniata</taxon>
        <taxon>Vertebrata</taxon>
        <taxon>Euteleostomi</taxon>
        <taxon>Mammalia</taxon>
        <taxon>Eutheria</taxon>
        <taxon>Euarchontoglires</taxon>
        <taxon>Glires</taxon>
        <taxon>Lagomorpha</taxon>
        <taxon>Leporidae</taxon>
        <taxon>Oryctolagus</taxon>
    </lineage>
</organism>
<keyword evidence="13" id="KW-0833">Ubl conjugation pathway</keyword>
<comment type="function">
    <text evidence="31">Involved in the synthesis of gangliosides GD1c, GT1a, GQ1b, GP1c and GT3 from GD1a, GT1b, GM1b and GD3 respectively.</text>
</comment>
<dbReference type="Gene3D" id="1.10.720.30">
    <property type="entry name" value="SAP domain"/>
    <property type="match status" value="1"/>
</dbReference>
<evidence type="ECO:0000256" key="8">
    <source>
        <dbReference type="ARBA" id="ARBA00022676"/>
    </source>
</evidence>
<dbReference type="Pfam" id="PF00777">
    <property type="entry name" value="Glyco_transf_29"/>
    <property type="match status" value="1"/>
</dbReference>
<dbReference type="GeneTree" id="ENSGT01030000234539"/>
<keyword evidence="7" id="KW-1017">Isopeptide bond</keyword>
<dbReference type="FunFam" id="2.60.120.780:FF:000001">
    <property type="entry name" value="E3 SUMO-protein ligase PIAS2 isoform X1"/>
    <property type="match status" value="1"/>
</dbReference>
<keyword evidence="9" id="KW-0808">Transferase</keyword>
<keyword evidence="17" id="KW-1133">Transmembrane helix</keyword>
<comment type="subcellular location">
    <subcellularLocation>
        <location evidence="1">Golgi apparatus membrane</location>
        <topology evidence="1">Single-pass type II membrane protein</topology>
    </subcellularLocation>
    <subcellularLocation>
        <location evidence="2">Nucleus speckle</location>
    </subcellularLocation>
</comment>
<dbReference type="CDD" id="cd23990">
    <property type="entry name" value="GT29_ST8SIA5"/>
    <property type="match status" value="1"/>
</dbReference>
<dbReference type="GO" id="GO:0061629">
    <property type="term" value="F:RNA polymerase II-specific DNA-binding transcription factor binding"/>
    <property type="evidence" value="ECO:0007669"/>
    <property type="project" value="Ensembl"/>
</dbReference>
<evidence type="ECO:0000256" key="35">
    <source>
        <dbReference type="PROSITE-ProRule" id="PRU00452"/>
    </source>
</evidence>
<dbReference type="InterPro" id="IPR003034">
    <property type="entry name" value="SAP_dom"/>
</dbReference>
<dbReference type="EMBL" id="AAGW02032327">
    <property type="status" value="NOT_ANNOTATED_CDS"/>
    <property type="molecule type" value="Genomic_DNA"/>
</dbReference>